<dbReference type="Gene3D" id="1.10.287.470">
    <property type="entry name" value="Helix hairpin bin"/>
    <property type="match status" value="1"/>
</dbReference>
<dbReference type="PROSITE" id="PS51257">
    <property type="entry name" value="PROKAR_LIPOPROTEIN"/>
    <property type="match status" value="1"/>
</dbReference>
<feature type="signal peptide" evidence="3">
    <location>
        <begin position="1"/>
        <end position="29"/>
    </location>
</feature>
<dbReference type="Pfam" id="PF25967">
    <property type="entry name" value="RND-MFP_C"/>
    <property type="match status" value="1"/>
</dbReference>
<evidence type="ECO:0000259" key="4">
    <source>
        <dbReference type="Pfam" id="PF25876"/>
    </source>
</evidence>
<accession>S3CGE7</accession>
<evidence type="ECO:0000259" key="6">
    <source>
        <dbReference type="Pfam" id="PF25944"/>
    </source>
</evidence>
<comment type="similarity">
    <text evidence="2">Belongs to the membrane fusion protein (MFP) (TC 8.A.1) family.</text>
</comment>
<feature type="domain" description="Multidrug resistance protein MdtA-like C-terminal permuted SH3" evidence="7">
    <location>
        <begin position="312"/>
        <end position="370"/>
    </location>
</feature>
<organism evidence="8 9">
    <name type="scientific">Sutterella wadsworthensis HGA0223</name>
    <dbReference type="NCBI Taxonomy" id="1203554"/>
    <lineage>
        <taxon>Bacteria</taxon>
        <taxon>Pseudomonadati</taxon>
        <taxon>Pseudomonadota</taxon>
        <taxon>Betaproteobacteria</taxon>
        <taxon>Burkholderiales</taxon>
        <taxon>Sutterellaceae</taxon>
        <taxon>Sutterella</taxon>
    </lineage>
</organism>
<feature type="domain" description="Multidrug resistance protein MdtA-like barrel-sandwich hybrid" evidence="5">
    <location>
        <begin position="68"/>
        <end position="205"/>
    </location>
</feature>
<name>S3CGE7_9BURK</name>
<evidence type="ECO:0000313" key="9">
    <source>
        <dbReference type="Proteomes" id="UP000014400"/>
    </source>
</evidence>
<dbReference type="GO" id="GO:0030313">
    <property type="term" value="C:cell envelope"/>
    <property type="evidence" value="ECO:0007669"/>
    <property type="project" value="UniProtKB-SubCell"/>
</dbReference>
<dbReference type="InterPro" id="IPR058624">
    <property type="entry name" value="MdtA-like_HH"/>
</dbReference>
<dbReference type="Pfam" id="PF25876">
    <property type="entry name" value="HH_MFP_RND"/>
    <property type="match status" value="1"/>
</dbReference>
<keyword evidence="9" id="KW-1185">Reference proteome</keyword>
<comment type="subcellular location">
    <subcellularLocation>
        <location evidence="1">Cell envelope</location>
    </subcellularLocation>
</comment>
<dbReference type="InterPro" id="IPR006143">
    <property type="entry name" value="RND_pump_MFP"/>
</dbReference>
<dbReference type="Gene3D" id="2.40.30.170">
    <property type="match status" value="1"/>
</dbReference>
<dbReference type="InterPro" id="IPR058625">
    <property type="entry name" value="MdtA-like_BSH"/>
</dbReference>
<dbReference type="InterPro" id="IPR058627">
    <property type="entry name" value="MdtA-like_C"/>
</dbReference>
<dbReference type="HOGENOM" id="CLU_018816_2_1_4"/>
<dbReference type="Pfam" id="PF25944">
    <property type="entry name" value="Beta-barrel_RND"/>
    <property type="match status" value="1"/>
</dbReference>
<proteinExistence type="inferred from homology"/>
<keyword evidence="3" id="KW-0732">Signal</keyword>
<dbReference type="RefSeq" id="WP_016474357.1">
    <property type="nucleotide sequence ID" value="NZ_KE150480.1"/>
</dbReference>
<dbReference type="eggNOG" id="COG0845">
    <property type="taxonomic scope" value="Bacteria"/>
</dbReference>
<dbReference type="PANTHER" id="PTHR30158">
    <property type="entry name" value="ACRA/E-RELATED COMPONENT OF DRUG EFFLUX TRANSPORTER"/>
    <property type="match status" value="1"/>
</dbReference>
<evidence type="ECO:0000313" key="8">
    <source>
        <dbReference type="EMBL" id="EPD99594.1"/>
    </source>
</evidence>
<evidence type="ECO:0000256" key="2">
    <source>
        <dbReference type="ARBA" id="ARBA00009477"/>
    </source>
</evidence>
<sequence>MKRTSIRLFTLAALSTACLAASLFGTVQAAPASNAANAKLPVVAVQAVEMLPQTVSRRLAGRVTALHTVNITARVSGEIKEVAFADGALVKKGDVLYRLDDVQYQAALESAKAAVMQAQAESLYAERDYKRQQALYEQKASSRDVLDAAERTAKTSAAALASAKAALITAEDNLKHCVIAAPMDGRMSFTNYSAGNYVTAAGSATTTLATLVSVSPVRVRAALSMKDIAGLFGSIAELQKSTAVQAELSDGSVLSEIGRITAVDNAADEKTDTLYAAAEFKDPLGRLVPGSTVTITITLSKPDSLFPAVQPSALQHDAEGAYVWVVNAPQDGAPKTQKRRVEVGRAVNGLQLITAGLQKDDVVVVEGMQKAGEGKTVKVLQAAAQSAGNTSEQPSN</sequence>
<dbReference type="Gene3D" id="2.40.50.100">
    <property type="match status" value="1"/>
</dbReference>
<dbReference type="InterPro" id="IPR058626">
    <property type="entry name" value="MdtA-like_b-barrel"/>
</dbReference>
<evidence type="ECO:0000256" key="1">
    <source>
        <dbReference type="ARBA" id="ARBA00004196"/>
    </source>
</evidence>
<dbReference type="GO" id="GO:0022857">
    <property type="term" value="F:transmembrane transporter activity"/>
    <property type="evidence" value="ECO:0007669"/>
    <property type="project" value="InterPro"/>
</dbReference>
<evidence type="ECO:0000259" key="5">
    <source>
        <dbReference type="Pfam" id="PF25917"/>
    </source>
</evidence>
<dbReference type="Pfam" id="PF25917">
    <property type="entry name" value="BSH_RND"/>
    <property type="match status" value="1"/>
</dbReference>
<dbReference type="STRING" id="1203554.HMPREF1476_01050"/>
<evidence type="ECO:0000259" key="7">
    <source>
        <dbReference type="Pfam" id="PF25967"/>
    </source>
</evidence>
<feature type="chain" id="PRO_5004507182" evidence="3">
    <location>
        <begin position="30"/>
        <end position="396"/>
    </location>
</feature>
<gene>
    <name evidence="8" type="ORF">HMPREF1476_01050</name>
</gene>
<dbReference type="SUPFAM" id="SSF111369">
    <property type="entry name" value="HlyD-like secretion proteins"/>
    <property type="match status" value="1"/>
</dbReference>
<feature type="domain" description="Multidrug resistance protein MdtA-like alpha-helical hairpin" evidence="4">
    <location>
        <begin position="108"/>
        <end position="175"/>
    </location>
</feature>
<dbReference type="Proteomes" id="UP000014400">
    <property type="component" value="Unassembled WGS sequence"/>
</dbReference>
<dbReference type="NCBIfam" id="TIGR01730">
    <property type="entry name" value="RND_mfp"/>
    <property type="match status" value="1"/>
</dbReference>
<feature type="domain" description="Multidrug resistance protein MdtA-like beta-barrel" evidence="6">
    <location>
        <begin position="216"/>
        <end position="299"/>
    </location>
</feature>
<dbReference type="Gene3D" id="2.40.420.20">
    <property type="match status" value="1"/>
</dbReference>
<dbReference type="PATRIC" id="fig|1203554.3.peg.1074"/>
<protein>
    <submittedName>
        <fullName evidence="8">Efflux transporter, RND family, MFP subunit</fullName>
    </submittedName>
</protein>
<dbReference type="EMBL" id="ATCF01000015">
    <property type="protein sequence ID" value="EPD99594.1"/>
    <property type="molecule type" value="Genomic_DNA"/>
</dbReference>
<reference evidence="8 9" key="1">
    <citation type="submission" date="2013-04" db="EMBL/GenBank/DDBJ databases">
        <title>The Genome Sequence of Sutterella wadsworthensis HGA0223.</title>
        <authorList>
            <consortium name="The Broad Institute Genomics Platform"/>
            <person name="Earl A."/>
            <person name="Ward D."/>
            <person name="Feldgarden M."/>
            <person name="Gevers D."/>
            <person name="Schmidt T.M."/>
            <person name="Dover J."/>
            <person name="Dai D."/>
            <person name="Walker B."/>
            <person name="Young S."/>
            <person name="Zeng Q."/>
            <person name="Gargeya S."/>
            <person name="Fitzgerald M."/>
            <person name="Haas B."/>
            <person name="Abouelleil A."/>
            <person name="Allen A.W."/>
            <person name="Alvarado L."/>
            <person name="Arachchi H.M."/>
            <person name="Berlin A.M."/>
            <person name="Chapman S.B."/>
            <person name="Gainer-Dewar J."/>
            <person name="Goldberg J."/>
            <person name="Griggs A."/>
            <person name="Gujja S."/>
            <person name="Hansen M."/>
            <person name="Howarth C."/>
            <person name="Imamovic A."/>
            <person name="Ireland A."/>
            <person name="Larimer J."/>
            <person name="McCowan C."/>
            <person name="Murphy C."/>
            <person name="Pearson M."/>
            <person name="Poon T.W."/>
            <person name="Priest M."/>
            <person name="Roberts A."/>
            <person name="Saif S."/>
            <person name="Shea T."/>
            <person name="Sisk P."/>
            <person name="Sykes S."/>
            <person name="Wortman J."/>
            <person name="Nusbaum C."/>
            <person name="Birren B."/>
        </authorList>
    </citation>
    <scope>NUCLEOTIDE SEQUENCE [LARGE SCALE GENOMIC DNA]</scope>
    <source>
        <strain evidence="8 9">HGA0223</strain>
    </source>
</reference>
<dbReference type="GO" id="GO:0046677">
    <property type="term" value="P:response to antibiotic"/>
    <property type="evidence" value="ECO:0007669"/>
    <property type="project" value="TreeGrafter"/>
</dbReference>
<dbReference type="AlphaFoldDB" id="S3CGE7"/>
<evidence type="ECO:0000256" key="3">
    <source>
        <dbReference type="SAM" id="SignalP"/>
    </source>
</evidence>
<comment type="caution">
    <text evidence="8">The sequence shown here is derived from an EMBL/GenBank/DDBJ whole genome shotgun (WGS) entry which is preliminary data.</text>
</comment>
<dbReference type="GO" id="GO:0005886">
    <property type="term" value="C:plasma membrane"/>
    <property type="evidence" value="ECO:0007669"/>
    <property type="project" value="TreeGrafter"/>
</dbReference>